<protein>
    <submittedName>
        <fullName evidence="5">Gamma-hemolysin component B</fullName>
    </submittedName>
</protein>
<evidence type="ECO:0000259" key="4">
    <source>
        <dbReference type="Pfam" id="PF07968"/>
    </source>
</evidence>
<evidence type="ECO:0000256" key="3">
    <source>
        <dbReference type="SAM" id="SignalP"/>
    </source>
</evidence>
<dbReference type="InterPro" id="IPR036435">
    <property type="entry name" value="Leukocidin/porin_MspA_sf"/>
</dbReference>
<comment type="similarity">
    <text evidence="1">Belongs to the aerolysin family.</text>
</comment>
<feature type="chain" id="PRO_5012551997" evidence="3">
    <location>
        <begin position="25"/>
        <end position="317"/>
    </location>
</feature>
<sequence length="317" mass="35739">MIIKKTLSTLLLSTLLMPSAMTHAAETSQPIGNGAVVHKTTANADSPENDIAQILNFNFIKDKNYDKEILILKTSGTIHSGYQAPDPRQYNSSSLRWGAQYNVKVQVAGNDSTNIVNYAPKNQNESHEVTSTVGYGVGGNINVSNTLSGGANSSYNFSETVNYQQASYKTSLLKRTNLKNVGWEVEANKIYVNGYGPYTRAQHYNERYGNELFLASRQSSAYAGQNFVHKSAMPVLARENFNPEFISVLTHRPSDNDRDTFINVIYERRTDKYQNFWNGFHWWGQNLKNHEGKSLVATYKINWKDHTAVLQNTEVKY</sequence>
<evidence type="ECO:0000313" key="6">
    <source>
        <dbReference type="Proteomes" id="UP000194154"/>
    </source>
</evidence>
<feature type="domain" description="Leukocidin/Hemolysin toxin" evidence="4">
    <location>
        <begin position="53"/>
        <end position="304"/>
    </location>
</feature>
<evidence type="ECO:0000313" key="5">
    <source>
        <dbReference type="EMBL" id="ARQ05790.1"/>
    </source>
</evidence>
<gene>
    <name evidence="5" type="primary">hlgB</name>
    <name evidence="5" type="ORF">MCCS_01180</name>
</gene>
<dbReference type="OrthoDB" id="2413590at2"/>
<dbReference type="Gene3D" id="2.70.240.10">
    <property type="entry name" value="Leukocidin/porin MspA"/>
    <property type="match status" value="1"/>
</dbReference>
<dbReference type="GO" id="GO:0005576">
    <property type="term" value="C:extracellular region"/>
    <property type="evidence" value="ECO:0007669"/>
    <property type="project" value="InterPro"/>
</dbReference>
<dbReference type="GO" id="GO:0051715">
    <property type="term" value="P:cytolysis in another organism"/>
    <property type="evidence" value="ECO:0007669"/>
    <property type="project" value="InterPro"/>
</dbReference>
<feature type="signal peptide" evidence="3">
    <location>
        <begin position="1"/>
        <end position="24"/>
    </location>
</feature>
<dbReference type="Pfam" id="PF07968">
    <property type="entry name" value="Leukocidin"/>
    <property type="match status" value="1"/>
</dbReference>
<keyword evidence="2 3" id="KW-0732">Signal</keyword>
<dbReference type="PRINTS" id="PR01468">
    <property type="entry name" value="BICOMPNTOXIN"/>
</dbReference>
<accession>A0A1W7A9K1</accession>
<evidence type="ECO:0000256" key="2">
    <source>
        <dbReference type="ARBA" id="ARBA00022729"/>
    </source>
</evidence>
<dbReference type="NCBIfam" id="TIGR01002">
    <property type="entry name" value="hlyII"/>
    <property type="match status" value="1"/>
</dbReference>
<dbReference type="InterPro" id="IPR016183">
    <property type="entry name" value="Leukocidin/Hemolysin_toxin"/>
</dbReference>
<evidence type="ECO:0000256" key="1">
    <source>
        <dbReference type="ARBA" id="ARBA00009831"/>
    </source>
</evidence>
<dbReference type="STRING" id="1855823.MCCS_01180"/>
<dbReference type="SUPFAM" id="SSF56959">
    <property type="entry name" value="Leukocidin-like"/>
    <property type="match status" value="1"/>
</dbReference>
<name>A0A1W7A9K1_9STAP</name>
<keyword evidence="6" id="KW-1185">Reference proteome</keyword>
<dbReference type="EMBL" id="CP021059">
    <property type="protein sequence ID" value="ARQ05790.1"/>
    <property type="molecule type" value="Genomic_DNA"/>
</dbReference>
<dbReference type="GeneID" id="35294275"/>
<dbReference type="InterPro" id="IPR003963">
    <property type="entry name" value="Bi-component_toxin_staph"/>
</dbReference>
<proteinExistence type="inferred from homology"/>
<dbReference type="AlphaFoldDB" id="A0A1W7A9K1"/>
<reference evidence="5 6" key="1">
    <citation type="journal article" date="2017" name="Int. J. Syst. Evol. Microbiol.">
        <title>Macrococcus canis sp. nov., a skin bacterium associated with infections in dogs.</title>
        <authorList>
            <person name="Gobeli Brawand S."/>
            <person name="Cotting K."/>
            <person name="Gomez-Sanz E."/>
            <person name="Collaud A."/>
            <person name="Thomann A."/>
            <person name="Brodard I."/>
            <person name="Rodriguez-Campos S."/>
            <person name="Strauss C."/>
            <person name="Perreten V."/>
        </authorList>
    </citation>
    <scope>NUCLEOTIDE SEQUENCE [LARGE SCALE GENOMIC DNA]</scope>
    <source>
        <strain evidence="5 6">KM45013</strain>
    </source>
</reference>
<dbReference type="RefSeq" id="WP_086041510.1">
    <property type="nucleotide sequence ID" value="NZ_CBCRZA010000011.1"/>
</dbReference>
<organism evidence="5 6">
    <name type="scientific">Macrococcoides canis</name>
    <dbReference type="NCBI Taxonomy" id="1855823"/>
    <lineage>
        <taxon>Bacteria</taxon>
        <taxon>Bacillati</taxon>
        <taxon>Bacillota</taxon>
        <taxon>Bacilli</taxon>
        <taxon>Bacillales</taxon>
        <taxon>Staphylococcaceae</taxon>
        <taxon>Macrococcoides</taxon>
    </lineage>
</organism>
<dbReference type="KEGG" id="mcak:MCCS_01180"/>
<dbReference type="Proteomes" id="UP000194154">
    <property type="component" value="Chromosome"/>
</dbReference>